<dbReference type="InterPro" id="IPR006342">
    <property type="entry name" value="FkbM_mtfrase"/>
</dbReference>
<dbReference type="InterPro" id="IPR029063">
    <property type="entry name" value="SAM-dependent_MTases_sf"/>
</dbReference>
<evidence type="ECO:0000313" key="2">
    <source>
        <dbReference type="EMBL" id="SEE98624.1"/>
    </source>
</evidence>
<dbReference type="Proteomes" id="UP000199448">
    <property type="component" value="Unassembled WGS sequence"/>
</dbReference>
<dbReference type="AlphaFoldDB" id="A0A1H5NAS8"/>
<dbReference type="OrthoDB" id="9812600at2"/>
<dbReference type="RefSeq" id="WP_093113313.1">
    <property type="nucleotide sequence ID" value="NZ_FNGG01000004.1"/>
</dbReference>
<protein>
    <submittedName>
        <fullName evidence="2">Methyltransferase, FkbM family</fullName>
    </submittedName>
</protein>
<gene>
    <name evidence="2" type="ORF">SAMN04488034_10420</name>
</gene>
<keyword evidence="2" id="KW-0808">Transferase</keyword>
<dbReference type="InterPro" id="IPR052514">
    <property type="entry name" value="SAM-dependent_MTase"/>
</dbReference>
<sequence length="279" mass="32190">MNKKFISFLKGIFKRKYLQPQSLVLNNRHFYLPRFSTGEFFNQKMSELWMIDLLKNYLFLDSGVFIDVGANVGQTLLKVRAVTSMEYLGFEPNPDCVSYLHQLIKINEFREASIIPVGISNSNALVELNMYSGPLDSSASMIDGFSHRPVKEKMLVPVLNLETIAKQYDLSFVSIIKIDVEGSELEVMKSFKNIILREHPFILLEVLAPGNNLKKKNRQRELEQMIIKLNYDIYLINKTNESVRNLVQVKKFHSGDQFTETDFLLFPPTGKLLKKDIVQ</sequence>
<evidence type="ECO:0000259" key="1">
    <source>
        <dbReference type="Pfam" id="PF05050"/>
    </source>
</evidence>
<dbReference type="STRING" id="390640.SAMN04488034_10420"/>
<dbReference type="GO" id="GO:0032259">
    <property type="term" value="P:methylation"/>
    <property type="evidence" value="ECO:0007669"/>
    <property type="project" value="UniProtKB-KW"/>
</dbReference>
<reference evidence="2 3" key="1">
    <citation type="submission" date="2016-10" db="EMBL/GenBank/DDBJ databases">
        <authorList>
            <person name="de Groot N.N."/>
        </authorList>
    </citation>
    <scope>NUCLEOTIDE SEQUENCE [LARGE SCALE GENOMIC DNA]</scope>
    <source>
        <strain evidence="2 3">DSM 23553</strain>
    </source>
</reference>
<dbReference type="PANTHER" id="PTHR34203">
    <property type="entry name" value="METHYLTRANSFERASE, FKBM FAMILY PROTEIN"/>
    <property type="match status" value="1"/>
</dbReference>
<dbReference type="SUPFAM" id="SSF53335">
    <property type="entry name" value="S-adenosyl-L-methionine-dependent methyltransferases"/>
    <property type="match status" value="1"/>
</dbReference>
<dbReference type="Gene3D" id="3.40.50.150">
    <property type="entry name" value="Vaccinia Virus protein VP39"/>
    <property type="match status" value="1"/>
</dbReference>
<feature type="domain" description="Methyltransferase FkbM" evidence="1">
    <location>
        <begin position="67"/>
        <end position="210"/>
    </location>
</feature>
<dbReference type="NCBIfam" id="TIGR01444">
    <property type="entry name" value="fkbM_fam"/>
    <property type="match status" value="1"/>
</dbReference>
<organism evidence="2 3">
    <name type="scientific">Salinimicrobium catena</name>
    <dbReference type="NCBI Taxonomy" id="390640"/>
    <lineage>
        <taxon>Bacteria</taxon>
        <taxon>Pseudomonadati</taxon>
        <taxon>Bacteroidota</taxon>
        <taxon>Flavobacteriia</taxon>
        <taxon>Flavobacteriales</taxon>
        <taxon>Flavobacteriaceae</taxon>
        <taxon>Salinimicrobium</taxon>
    </lineage>
</organism>
<keyword evidence="2" id="KW-0489">Methyltransferase</keyword>
<dbReference type="PANTHER" id="PTHR34203:SF15">
    <property type="entry name" value="SLL1173 PROTEIN"/>
    <property type="match status" value="1"/>
</dbReference>
<keyword evidence="3" id="KW-1185">Reference proteome</keyword>
<dbReference type="GO" id="GO:0008168">
    <property type="term" value="F:methyltransferase activity"/>
    <property type="evidence" value="ECO:0007669"/>
    <property type="project" value="UniProtKB-KW"/>
</dbReference>
<dbReference type="EMBL" id="FNUG01000004">
    <property type="protein sequence ID" value="SEE98624.1"/>
    <property type="molecule type" value="Genomic_DNA"/>
</dbReference>
<name>A0A1H5NAS8_9FLAO</name>
<evidence type="ECO:0000313" key="3">
    <source>
        <dbReference type="Proteomes" id="UP000199448"/>
    </source>
</evidence>
<accession>A0A1H5NAS8</accession>
<dbReference type="Pfam" id="PF05050">
    <property type="entry name" value="Methyltransf_21"/>
    <property type="match status" value="1"/>
</dbReference>
<proteinExistence type="predicted"/>